<dbReference type="EMBL" id="CYSF01000015">
    <property type="protein sequence ID" value="CUH85428.1"/>
    <property type="molecule type" value="Genomic_DNA"/>
</dbReference>
<gene>
    <name evidence="8" type="ORF">TM5383_02662</name>
</gene>
<evidence type="ECO:0000256" key="1">
    <source>
        <dbReference type="ARBA" id="ARBA00004370"/>
    </source>
</evidence>
<dbReference type="Gene3D" id="1.25.40.10">
    <property type="entry name" value="Tetratricopeptide repeat domain"/>
    <property type="match status" value="1"/>
</dbReference>
<evidence type="ECO:0000313" key="9">
    <source>
        <dbReference type="Proteomes" id="UP000051681"/>
    </source>
</evidence>
<dbReference type="Proteomes" id="UP000051681">
    <property type="component" value="Unassembled WGS sequence"/>
</dbReference>
<accession>A0A0P1GS99</accession>
<dbReference type="Pfam" id="PF14559">
    <property type="entry name" value="TPR_19"/>
    <property type="match status" value="1"/>
</dbReference>
<evidence type="ECO:0000256" key="4">
    <source>
        <dbReference type="ARBA" id="ARBA00023136"/>
    </source>
</evidence>
<evidence type="ECO:0000256" key="6">
    <source>
        <dbReference type="SAM" id="Phobius"/>
    </source>
</evidence>
<dbReference type="AlphaFoldDB" id="A0A0P1GS99"/>
<dbReference type="InterPro" id="IPR010817">
    <property type="entry name" value="HemY_N"/>
</dbReference>
<dbReference type="GO" id="GO:0016020">
    <property type="term" value="C:membrane"/>
    <property type="evidence" value="ECO:0007669"/>
    <property type="project" value="UniProtKB-SubCell"/>
</dbReference>
<feature type="region of interest" description="Disordered" evidence="5">
    <location>
        <begin position="491"/>
        <end position="512"/>
    </location>
</feature>
<keyword evidence="3 6" id="KW-1133">Transmembrane helix</keyword>
<evidence type="ECO:0000256" key="3">
    <source>
        <dbReference type="ARBA" id="ARBA00022989"/>
    </source>
</evidence>
<reference evidence="8 9" key="1">
    <citation type="submission" date="2015-09" db="EMBL/GenBank/DDBJ databases">
        <authorList>
            <consortium name="Swine Surveillance"/>
        </authorList>
    </citation>
    <scope>NUCLEOTIDE SEQUENCE [LARGE SCALE GENOMIC DNA]</scope>
    <source>
        <strain evidence="8 9">CECT 8383</strain>
    </source>
</reference>
<evidence type="ECO:0000256" key="2">
    <source>
        <dbReference type="ARBA" id="ARBA00022692"/>
    </source>
</evidence>
<organism evidence="8 9">
    <name type="scientific">Thalassovita mediterranea</name>
    <dbReference type="NCBI Taxonomy" id="340021"/>
    <lineage>
        <taxon>Bacteria</taxon>
        <taxon>Pseudomonadati</taxon>
        <taxon>Pseudomonadota</taxon>
        <taxon>Alphaproteobacteria</taxon>
        <taxon>Rhodobacterales</taxon>
        <taxon>Roseobacteraceae</taxon>
        <taxon>Thalassovita</taxon>
    </lineage>
</organism>
<comment type="subcellular location">
    <subcellularLocation>
        <location evidence="1">Membrane</location>
    </subcellularLocation>
</comment>
<dbReference type="RefSeq" id="WP_058319511.1">
    <property type="nucleotide sequence ID" value="NZ_CYSF01000015.1"/>
</dbReference>
<dbReference type="InterPro" id="IPR011990">
    <property type="entry name" value="TPR-like_helical_dom_sf"/>
</dbReference>
<dbReference type="Pfam" id="PF07219">
    <property type="entry name" value="HemY_N"/>
    <property type="match status" value="1"/>
</dbReference>
<evidence type="ECO:0000256" key="5">
    <source>
        <dbReference type="SAM" id="MobiDB-lite"/>
    </source>
</evidence>
<protein>
    <submittedName>
        <fullName evidence="8">Tetratricopeptide repeat protein</fullName>
    </submittedName>
</protein>
<keyword evidence="9" id="KW-1185">Reference proteome</keyword>
<feature type="domain" description="HemY N-terminal" evidence="7">
    <location>
        <begin position="30"/>
        <end position="143"/>
    </location>
</feature>
<keyword evidence="2 6" id="KW-0812">Transmembrane</keyword>
<name>A0A0P1GS99_9RHOB</name>
<dbReference type="STRING" id="340021.TM5383_02662"/>
<sequence>MLWSLTKIVVFVLFVAAVTLGADYLMQIDGGVRIAFAGVEMTLTPLGTAIGLVVLVTALWVLLKLASLTVAVLKFINGDETALSRYFDRNRERKGYQALTDGMMALASGEPRAAMRQASKAEKFLRRPELTNLLTAQAAEMAGDSKKAEEVYKRLLKDDSTRFVGVRGIMNQKLAAGEEEVARQLAEKAIALRPKHVGVQDTLLDLQTRAQDWSGARNTLTLKLKQGTLPRDVHKRRDAVLALSEAKAILAEGQDATALEAAVEANRQSPDLVPAAALAARNMIEKGQARKAAKLIKKTWAAQPHPDLAAAFAAIAPEEDPAARLKRFQPLLRLMPDHRESRLVLAELNIAAEDFPAARKALGDLVDSDPDSRVLTVMAAVERGEGASDTVVKARLTQALSAPRGPQWVCGNCHNIHSDWAPVCGNCQAFDTLSWQVPPAGTEGAGDSVTGVDMLPLIVGAVEDQSDVSEELPEAEIIPLTTDDAEVVEAEVSDEAVPDEAPQKMAANEGSK</sequence>
<dbReference type="PIRSF" id="PIRSF031802">
    <property type="entry name" value="UCP031802"/>
    <property type="match status" value="1"/>
</dbReference>
<dbReference type="InterPro" id="IPR016982">
    <property type="entry name" value="Mms48"/>
</dbReference>
<evidence type="ECO:0000313" key="8">
    <source>
        <dbReference type="EMBL" id="CUH85428.1"/>
    </source>
</evidence>
<feature type="transmembrane region" description="Helical" evidence="6">
    <location>
        <begin position="45"/>
        <end position="63"/>
    </location>
</feature>
<keyword evidence="4 6" id="KW-0472">Membrane</keyword>
<dbReference type="OrthoDB" id="9798343at2"/>
<proteinExistence type="predicted"/>
<evidence type="ECO:0000259" key="7">
    <source>
        <dbReference type="Pfam" id="PF07219"/>
    </source>
</evidence>
<dbReference type="SUPFAM" id="SSF48452">
    <property type="entry name" value="TPR-like"/>
    <property type="match status" value="1"/>
</dbReference>